<gene>
    <name evidence="1" type="primary">12</name>
    <name evidence="1" type="ORF">SEA_ALEEMILY_12</name>
</gene>
<protein>
    <submittedName>
        <fullName evidence="1">Tail terminator</fullName>
    </submittedName>
</protein>
<sequence>MTFYGTWPDAEDVACDLAETIPELGPGKGFNELPLDPDELRALLPLAWCYKTGGACDDVTDRPIIRFSVIAETRSEANAIATKLRDALIAARGIKVNGVLIDSTEEKNGTKFQPPPRLKQPMATLVYQLSFRRQ</sequence>
<reference evidence="1" key="1">
    <citation type="submission" date="2022-07" db="EMBL/GenBank/DDBJ databases">
        <authorList>
            <person name="Basulto B.M."/>
            <person name="Goecke B.E."/>
            <person name="Engstrom E.M."/>
            <person name="Moore Y."/>
            <person name="Pitman H.D."/>
            <person name="Schroeder M.D."/>
            <person name="Simpson G.E."/>
            <person name="Welch N."/>
            <person name="Tibbetts T.J."/>
            <person name="Butela K.A."/>
            <person name="Garlena R.A."/>
            <person name="Russell D.A."/>
            <person name="Jacobs-Sera D."/>
            <person name="Hatfull G.F."/>
        </authorList>
    </citation>
    <scope>NUCLEOTIDE SEQUENCE</scope>
</reference>
<dbReference type="Proteomes" id="UP001059192">
    <property type="component" value="Segment"/>
</dbReference>
<keyword evidence="2" id="KW-1185">Reference proteome</keyword>
<name>A0A9E7TRQ7_9CAUD</name>
<evidence type="ECO:0000313" key="1">
    <source>
        <dbReference type="EMBL" id="UVK59752.1"/>
    </source>
</evidence>
<evidence type="ECO:0000313" key="2">
    <source>
        <dbReference type="Proteomes" id="UP001059192"/>
    </source>
</evidence>
<dbReference type="EMBL" id="ON970578">
    <property type="protein sequence ID" value="UVK59752.1"/>
    <property type="molecule type" value="Genomic_DNA"/>
</dbReference>
<accession>A0A9E7TRQ7</accession>
<organism evidence="1 2">
    <name type="scientific">Gordonia phage Aleemily</name>
    <dbReference type="NCBI Taxonomy" id="2965181"/>
    <lineage>
        <taxon>Viruses</taxon>
        <taxon>Duplodnaviria</taxon>
        <taxon>Heunggongvirae</taxon>
        <taxon>Uroviricota</taxon>
        <taxon>Caudoviricetes</taxon>
        <taxon>Kruegerviridae</taxon>
        <taxon>Cafassovirus</taxon>
        <taxon>Cafassovirus aleemily</taxon>
    </lineage>
</organism>
<proteinExistence type="predicted"/>